<accession>X8DCS4</accession>
<dbReference type="AlphaFoldDB" id="X8DCS4"/>
<proteinExistence type="predicted"/>
<keyword evidence="2" id="KW-0413">Isomerase</keyword>
<evidence type="ECO:0000313" key="2">
    <source>
        <dbReference type="EMBL" id="EUA65856.1"/>
    </source>
</evidence>
<dbReference type="EC" id="5.4.3.8" evidence="2"/>
<dbReference type="EMBL" id="JAOB01000025">
    <property type="protein sequence ID" value="EUA65856.1"/>
    <property type="molecule type" value="Genomic_DNA"/>
</dbReference>
<dbReference type="GO" id="GO:0042286">
    <property type="term" value="F:glutamate-1-semialdehyde 2,1-aminomutase activity"/>
    <property type="evidence" value="ECO:0007669"/>
    <property type="project" value="UniProtKB-EC"/>
</dbReference>
<reference evidence="2" key="1">
    <citation type="submission" date="2014-01" db="EMBL/GenBank/DDBJ databases">
        <authorList>
            <person name="Brown-Elliot B."/>
            <person name="Wallace R."/>
            <person name="Lenaerts A."/>
            <person name="Ordway D."/>
            <person name="DeGroote M.A."/>
            <person name="Parker T."/>
            <person name="Sizemore C."/>
            <person name="Tallon L.J."/>
            <person name="Sadzewicz L.K."/>
            <person name="Sengamalay N."/>
            <person name="Fraser C.M."/>
            <person name="Hine E."/>
            <person name="Shefchek K.A."/>
            <person name="Das S.P."/>
            <person name="Tettelin H."/>
        </authorList>
    </citation>
    <scope>NUCLEOTIDE SEQUENCE [LARGE SCALE GENOMIC DNA]</scope>
    <source>
        <strain evidence="2">4042</strain>
    </source>
</reference>
<comment type="caution">
    <text evidence="2">The sequence shown here is derived from an EMBL/GenBank/DDBJ whole genome shotgun (WGS) entry which is preliminary data.</text>
</comment>
<name>X8DCS4_MYCXE</name>
<sequence>MLFDAACAVIPGGVNSRCGRSPRWAAPRFITQASAAGSPTPTATAMSTWSAPGPDDPRPRHPRWSTLCRKPPPTGCRSAATPAETSWPPRSSAGWHRWSRSAWSTPDRGHDERGPPGPRLHRPRQDRQVRRLLPRPRRRVAADAAPE</sequence>
<feature type="compositionally biased region" description="Low complexity" evidence="1">
    <location>
        <begin position="33"/>
        <end position="53"/>
    </location>
</feature>
<evidence type="ECO:0000256" key="1">
    <source>
        <dbReference type="SAM" id="MobiDB-lite"/>
    </source>
</evidence>
<feature type="compositionally biased region" description="Basic residues" evidence="1">
    <location>
        <begin position="130"/>
        <end position="139"/>
    </location>
</feature>
<protein>
    <submittedName>
        <fullName evidence="2">Glutamate-1-semialdehyde 2,1-aminomutase domain protein</fullName>
        <ecNumber evidence="2">5.4.3.8</ecNumber>
    </submittedName>
</protein>
<gene>
    <name evidence="2" type="ORF">I553_3898</name>
</gene>
<organism evidence="2">
    <name type="scientific">Mycobacterium xenopi 4042</name>
    <dbReference type="NCBI Taxonomy" id="1299334"/>
    <lineage>
        <taxon>Bacteria</taxon>
        <taxon>Bacillati</taxon>
        <taxon>Actinomycetota</taxon>
        <taxon>Actinomycetes</taxon>
        <taxon>Mycobacteriales</taxon>
        <taxon>Mycobacteriaceae</taxon>
        <taxon>Mycobacterium</taxon>
    </lineage>
</organism>
<feature type="region of interest" description="Disordered" evidence="1">
    <location>
        <begin position="32"/>
        <end position="147"/>
    </location>
</feature>